<sequence>MRGRILLVIGFGAGYVLGAKAGRQRYEQIASAADKVWNNPTVKKQRHEVQHLVETQAPKLVEQAKGVAGDAMSKVSKGGKGKGGRGNGGTTEIARPEDVS</sequence>
<evidence type="ECO:0000313" key="3">
    <source>
        <dbReference type="Proteomes" id="UP000016462"/>
    </source>
</evidence>
<dbReference type="RefSeq" id="WP_021009554.1">
    <property type="nucleotide sequence ID" value="NZ_ASHR01000006.1"/>
</dbReference>
<evidence type="ECO:0000256" key="1">
    <source>
        <dbReference type="SAM" id="MobiDB-lite"/>
    </source>
</evidence>
<protein>
    <recommendedName>
        <fullName evidence="4">YtxH domain-containing protein</fullName>
    </recommendedName>
</protein>
<keyword evidence="3" id="KW-1185">Reference proteome</keyword>
<dbReference type="AlphaFoldDB" id="U1LT68"/>
<accession>U1LT68</accession>
<evidence type="ECO:0008006" key="4">
    <source>
        <dbReference type="Google" id="ProtNLM"/>
    </source>
</evidence>
<organism evidence="2 3">
    <name type="scientific">Agrococcus pavilionensis RW1</name>
    <dbReference type="NCBI Taxonomy" id="1330458"/>
    <lineage>
        <taxon>Bacteria</taxon>
        <taxon>Bacillati</taxon>
        <taxon>Actinomycetota</taxon>
        <taxon>Actinomycetes</taxon>
        <taxon>Micrococcales</taxon>
        <taxon>Microbacteriaceae</taxon>
        <taxon>Agrococcus</taxon>
    </lineage>
</organism>
<proteinExistence type="predicted"/>
<dbReference type="OrthoDB" id="5125216at2"/>
<reference evidence="2 3" key="1">
    <citation type="journal article" date="2013" name="Genome Announc.">
        <title>First draft genome sequence from a member of the genus agrococcus, isolated from modern microbialites.</title>
        <authorList>
            <person name="White R.A.III."/>
            <person name="Grassa C.J."/>
            <person name="Suttle C.A."/>
        </authorList>
    </citation>
    <scope>NUCLEOTIDE SEQUENCE [LARGE SCALE GENOMIC DNA]</scope>
    <source>
        <strain evidence="2 3">RW1</strain>
    </source>
</reference>
<evidence type="ECO:0000313" key="2">
    <source>
        <dbReference type="EMBL" id="ERG65302.1"/>
    </source>
</evidence>
<name>U1LT68_9MICO</name>
<gene>
    <name evidence="2" type="ORF">L332_12735</name>
</gene>
<feature type="region of interest" description="Disordered" evidence="1">
    <location>
        <begin position="66"/>
        <end position="100"/>
    </location>
</feature>
<dbReference type="EMBL" id="ASHR01000006">
    <property type="protein sequence ID" value="ERG65302.1"/>
    <property type="molecule type" value="Genomic_DNA"/>
</dbReference>
<dbReference type="Proteomes" id="UP000016462">
    <property type="component" value="Unassembled WGS sequence"/>
</dbReference>
<comment type="caution">
    <text evidence="2">The sequence shown here is derived from an EMBL/GenBank/DDBJ whole genome shotgun (WGS) entry which is preliminary data.</text>
</comment>